<evidence type="ECO:0000313" key="1">
    <source>
        <dbReference type="EMBL" id="SVD25216.1"/>
    </source>
</evidence>
<protein>
    <submittedName>
        <fullName evidence="1">Uncharacterized protein</fullName>
    </submittedName>
</protein>
<name>A0A382TT35_9ZZZZ</name>
<dbReference type="EMBL" id="UINC01138955">
    <property type="protein sequence ID" value="SVD25216.1"/>
    <property type="molecule type" value="Genomic_DNA"/>
</dbReference>
<proteinExistence type="predicted"/>
<accession>A0A382TT35</accession>
<reference evidence="1" key="1">
    <citation type="submission" date="2018-05" db="EMBL/GenBank/DDBJ databases">
        <authorList>
            <person name="Lanie J.A."/>
            <person name="Ng W.-L."/>
            <person name="Kazmierczak K.M."/>
            <person name="Andrzejewski T.M."/>
            <person name="Davidsen T.M."/>
            <person name="Wayne K.J."/>
            <person name="Tettelin H."/>
            <person name="Glass J.I."/>
            <person name="Rusch D."/>
            <person name="Podicherti R."/>
            <person name="Tsui H.-C.T."/>
            <person name="Winkler M.E."/>
        </authorList>
    </citation>
    <scope>NUCLEOTIDE SEQUENCE</scope>
</reference>
<gene>
    <name evidence="1" type="ORF">METZ01_LOCUS378070</name>
</gene>
<dbReference type="AlphaFoldDB" id="A0A382TT35"/>
<organism evidence="1">
    <name type="scientific">marine metagenome</name>
    <dbReference type="NCBI Taxonomy" id="408172"/>
    <lineage>
        <taxon>unclassified sequences</taxon>
        <taxon>metagenomes</taxon>
        <taxon>ecological metagenomes</taxon>
    </lineage>
</organism>
<sequence length="36" mass="4065">MHLVNFTLVFNDLTDASVVLYAKGIYLLFRVEFGTG</sequence>